<keyword evidence="1" id="KW-0472">Membrane</keyword>
<evidence type="ECO:0000259" key="2">
    <source>
        <dbReference type="Pfam" id="PF07995"/>
    </source>
</evidence>
<dbReference type="Pfam" id="PF07995">
    <property type="entry name" value="GSDH"/>
    <property type="match status" value="1"/>
</dbReference>
<dbReference type="AlphaFoldDB" id="A0A6J6E066"/>
<dbReference type="InterPro" id="IPR011042">
    <property type="entry name" value="6-blade_b-propeller_TolB-like"/>
</dbReference>
<evidence type="ECO:0000313" key="3">
    <source>
        <dbReference type="EMBL" id="CAB4568595.1"/>
    </source>
</evidence>
<proteinExistence type="predicted"/>
<dbReference type="Gene3D" id="2.120.10.30">
    <property type="entry name" value="TolB, C-terminal domain"/>
    <property type="match status" value="1"/>
</dbReference>
<sequence length="512" mass="55082">MAGMVWLSGFFAVALGLFLERPLFVGILLVGGLAVTVFLWLLLTASWMNGWTQTGTQNQPETLTGSVFSAFMTALIVVSLGIGLIVGRFGSPPLGFDPLEGLMTPPSDELVAALAEVEQRCAAVNQSLPLEVTQVTLSELFGDAKARYFQAQFDAPVTIESVPGVGFVVAESSRGGEGGELVSRFYALDDGEKLTASADQLGELEGIAVVDLLWVEKFRTLFWSYLDKTEEGVVIAVAANPVENGKFDVAAAQTIFKTSPRVVPANNVQNGGRLEHLPGEGLVLTVGDLGLVASRLGEQAWVNESARFVQIDTGYAATYLIDPETLESRQFTTGHRNPQGLVFDSETGIIWSSEHGPQGGEELNQLKEGSDYGWLDGTFGRPYDGFDLLREDPAFRQEYLEKVGLSGLDRWCADPGGGYQAPYALLATESVAPSQLALLPAGSLGDPASPRRLLMGTLGNQSLWVADIGGEHLDNWRRVSIGERIRDLFVTPDGDIILGFDSGRLMLITASF</sequence>
<feature type="transmembrane region" description="Helical" evidence="1">
    <location>
        <begin position="63"/>
        <end position="86"/>
    </location>
</feature>
<reference evidence="3" key="1">
    <citation type="submission" date="2020-05" db="EMBL/GenBank/DDBJ databases">
        <authorList>
            <person name="Chiriac C."/>
            <person name="Salcher M."/>
            <person name="Ghai R."/>
            <person name="Kavagutti S V."/>
        </authorList>
    </citation>
    <scope>NUCLEOTIDE SEQUENCE</scope>
</reference>
<dbReference type="InterPro" id="IPR011041">
    <property type="entry name" value="Quinoprot_gluc/sorb_DH_b-prop"/>
</dbReference>
<feature type="domain" description="Glucose/Sorbosone dehydrogenase" evidence="2">
    <location>
        <begin position="217"/>
        <end position="387"/>
    </location>
</feature>
<name>A0A6J6E066_9ZZZZ</name>
<keyword evidence="1" id="KW-1133">Transmembrane helix</keyword>
<feature type="transmembrane region" description="Helical" evidence="1">
    <location>
        <begin position="23"/>
        <end position="43"/>
    </location>
</feature>
<organism evidence="3">
    <name type="scientific">freshwater metagenome</name>
    <dbReference type="NCBI Taxonomy" id="449393"/>
    <lineage>
        <taxon>unclassified sequences</taxon>
        <taxon>metagenomes</taxon>
        <taxon>ecological metagenomes</taxon>
    </lineage>
</organism>
<dbReference type="EMBL" id="CAEZTM010000019">
    <property type="protein sequence ID" value="CAB4568595.1"/>
    <property type="molecule type" value="Genomic_DNA"/>
</dbReference>
<accession>A0A6J6E066</accession>
<evidence type="ECO:0000256" key="1">
    <source>
        <dbReference type="SAM" id="Phobius"/>
    </source>
</evidence>
<keyword evidence="1" id="KW-0812">Transmembrane</keyword>
<dbReference type="InterPro" id="IPR012938">
    <property type="entry name" value="Glc/Sorbosone_DH"/>
</dbReference>
<dbReference type="SUPFAM" id="SSF50952">
    <property type="entry name" value="Soluble quinoprotein glucose dehydrogenase"/>
    <property type="match status" value="1"/>
</dbReference>
<protein>
    <submittedName>
        <fullName evidence="3">Unannotated protein</fullName>
    </submittedName>
</protein>
<gene>
    <name evidence="3" type="ORF">UFOPK1684_00567</name>
</gene>